<comment type="similarity">
    <text evidence="2">Belongs to the phage GPA family.</text>
</comment>
<evidence type="ECO:0000259" key="7">
    <source>
        <dbReference type="Pfam" id="PF05840"/>
    </source>
</evidence>
<dbReference type="Proteomes" id="UP000317550">
    <property type="component" value="Chromosome"/>
</dbReference>
<organism evidence="8 9">
    <name type="scientific">Chitinimonas arctica</name>
    <dbReference type="NCBI Taxonomy" id="2594795"/>
    <lineage>
        <taxon>Bacteria</taxon>
        <taxon>Pseudomonadati</taxon>
        <taxon>Pseudomonadota</taxon>
        <taxon>Betaproteobacteria</taxon>
        <taxon>Neisseriales</taxon>
        <taxon>Chitinibacteraceae</taxon>
        <taxon>Chitinimonas</taxon>
    </lineage>
</organism>
<dbReference type="OrthoDB" id="5568266at2"/>
<evidence type="ECO:0000256" key="6">
    <source>
        <dbReference type="ARBA" id="ARBA00022801"/>
    </source>
</evidence>
<evidence type="ECO:0000256" key="5">
    <source>
        <dbReference type="ARBA" id="ARBA00022759"/>
    </source>
</evidence>
<dbReference type="InterPro" id="IPR008766">
    <property type="entry name" value="Replication_gene_A-like"/>
</dbReference>
<dbReference type="RefSeq" id="WP_143855782.1">
    <property type="nucleotide sequence ID" value="NZ_CP041730.1"/>
</dbReference>
<gene>
    <name evidence="8" type="ORF">FNU76_00035</name>
</gene>
<name>A0A516S9N6_9NEIS</name>
<reference evidence="9" key="1">
    <citation type="submission" date="2019-07" db="EMBL/GenBank/DDBJ databases">
        <title>Chitinimonas sp. nov., isolated from Ny-Alesund, arctica soil.</title>
        <authorList>
            <person name="Xu Q."/>
            <person name="Peng F."/>
        </authorList>
    </citation>
    <scope>NUCLEOTIDE SEQUENCE [LARGE SCALE GENOMIC DNA]</scope>
    <source>
        <strain evidence="9">R3-44</strain>
    </source>
</reference>
<dbReference type="AlphaFoldDB" id="A0A516S9N6"/>
<protein>
    <submittedName>
        <fullName evidence="8">Replication endonuclease</fullName>
    </submittedName>
</protein>
<keyword evidence="4" id="KW-0540">Nuclease</keyword>
<dbReference type="EMBL" id="CP041730">
    <property type="protein sequence ID" value="QDQ24857.1"/>
    <property type="molecule type" value="Genomic_DNA"/>
</dbReference>
<keyword evidence="6" id="KW-0378">Hydrolase</keyword>
<evidence type="ECO:0000313" key="8">
    <source>
        <dbReference type="EMBL" id="QDQ24857.1"/>
    </source>
</evidence>
<feature type="domain" description="Replication gene A protein-like" evidence="7">
    <location>
        <begin position="157"/>
        <end position="437"/>
    </location>
</feature>
<keyword evidence="5 8" id="KW-0255">Endonuclease</keyword>
<evidence type="ECO:0000256" key="3">
    <source>
        <dbReference type="ARBA" id="ARBA00022705"/>
    </source>
</evidence>
<dbReference type="GO" id="GO:0006260">
    <property type="term" value="P:DNA replication"/>
    <property type="evidence" value="ECO:0007669"/>
    <property type="project" value="UniProtKB-KW"/>
</dbReference>
<sequence length="690" mass="77666">MIGSPLIRTDGQYRHKVDTSCSQEAKQAAMQARPKEAPLSLWEFVQKVAPEKDWPKLEGRSEADLLDAIKVYIARREGCDESGEQELAACGNAWRTLLADDHASDGDIKSLAKRCAGAMAVVLLTYSPWEIVEAVYEALRIPFLHVGMRGVTTESLGHRLRDEKTWRRHFRKAHAQAVEHRLTDAGRVMRGREPVVSGLSRAKGRERWRRSREAIEAAQIVSACGETLDLATAVDASVSNPRNRLAELVIRGRGMEAAAQEAGDAAVFLTITNPSRYHPSRSRFLKTDQGRKYYSEPNPNWMEGGKPTPREGNAALLKVFGKLRCVVKNRKWPIYGLRVVEPHADGSPHWHMLVFGPRPLLEAFVTEYETRACEEDAAELEGMTSVQDENGHWKRVPVRQARFKAVWLDNVAADGEGKRYGGPLAYILKYLAKNLTGRKNDGGEIGQDFEIGKGAVEGAELVRIWASLWGIRQFQAFGDASVSVWREARRLRDTPPKDQVLMAVCWAATVNDWHAYRELSKQVYFHLVREAAQGCNRFGEWRGEVVKGFGHEFADATTRTKTWTIDWRAGQRKAAEAQRSAAAQDWLHGHNRPSRQEFVRGVEEEWAMVGLRPVEGQRPDLGFISITVRDEIQADGRPTIFTKEWPCVTDSRPPSMPPPISVIERSKKRRIRARVLAVPPPSRAYKASHV</sequence>
<evidence type="ECO:0000256" key="1">
    <source>
        <dbReference type="ARBA" id="ARBA00003293"/>
    </source>
</evidence>
<keyword evidence="9" id="KW-1185">Reference proteome</keyword>
<dbReference type="KEGG" id="cari:FNU76_00035"/>
<evidence type="ECO:0000256" key="2">
    <source>
        <dbReference type="ARBA" id="ARBA00009260"/>
    </source>
</evidence>
<dbReference type="GO" id="GO:0016787">
    <property type="term" value="F:hydrolase activity"/>
    <property type="evidence" value="ECO:0007669"/>
    <property type="project" value="UniProtKB-KW"/>
</dbReference>
<dbReference type="Pfam" id="PF05840">
    <property type="entry name" value="Phage_GPA"/>
    <property type="match status" value="1"/>
</dbReference>
<accession>A0A516S9N6</accession>
<evidence type="ECO:0000256" key="4">
    <source>
        <dbReference type="ARBA" id="ARBA00022722"/>
    </source>
</evidence>
<dbReference type="GO" id="GO:0004519">
    <property type="term" value="F:endonuclease activity"/>
    <property type="evidence" value="ECO:0007669"/>
    <property type="project" value="UniProtKB-KW"/>
</dbReference>
<proteinExistence type="inferred from homology"/>
<comment type="function">
    <text evidence="1">Possible endonuclease which induces a single-strand cut and initiates DNA replication.</text>
</comment>
<keyword evidence="3" id="KW-0235">DNA replication</keyword>
<evidence type="ECO:0000313" key="9">
    <source>
        <dbReference type="Proteomes" id="UP000317550"/>
    </source>
</evidence>